<evidence type="ECO:0000256" key="4">
    <source>
        <dbReference type="ARBA" id="ARBA00023118"/>
    </source>
</evidence>
<evidence type="ECO:0000313" key="7">
    <source>
        <dbReference type="Proteomes" id="UP000316092"/>
    </source>
</evidence>
<dbReference type="InterPro" id="IPR058909">
    <property type="entry name" value="CD_NTase_C"/>
</dbReference>
<protein>
    <recommendedName>
        <fullName evidence="5">cGAS/DncV-like nucleotidyltransferase C-terminal helical domain-containing protein</fullName>
    </recommendedName>
</protein>
<dbReference type="RefSeq" id="WP_143722136.1">
    <property type="nucleotide sequence ID" value="NZ_VKDB01000040.1"/>
</dbReference>
<evidence type="ECO:0000313" key="6">
    <source>
        <dbReference type="EMBL" id="TSA79540.1"/>
    </source>
</evidence>
<dbReference type="Pfam" id="PF26305">
    <property type="entry name" value="CD_NTase_C"/>
    <property type="match status" value="1"/>
</dbReference>
<dbReference type="OrthoDB" id="8264173at2"/>
<keyword evidence="2" id="KW-0548">Nucleotidyltransferase</keyword>
<proteinExistence type="predicted"/>
<organism evidence="6 7">
    <name type="scientific">Deinococcus detaillensis</name>
    <dbReference type="NCBI Taxonomy" id="2592048"/>
    <lineage>
        <taxon>Bacteria</taxon>
        <taxon>Thermotogati</taxon>
        <taxon>Deinococcota</taxon>
        <taxon>Deinococci</taxon>
        <taxon>Deinococcales</taxon>
        <taxon>Deinococcaceae</taxon>
        <taxon>Deinococcus</taxon>
    </lineage>
</organism>
<evidence type="ECO:0000256" key="2">
    <source>
        <dbReference type="ARBA" id="ARBA00022695"/>
    </source>
</evidence>
<name>A0A553UH48_9DEIO</name>
<keyword evidence="3" id="KW-0547">Nucleotide-binding</keyword>
<comment type="caution">
    <text evidence="6">The sequence shown here is derived from an EMBL/GenBank/DDBJ whole genome shotgun (WGS) entry which is preliminary data.</text>
</comment>
<gene>
    <name evidence="6" type="ORF">FNU79_17775</name>
</gene>
<reference evidence="6 7" key="1">
    <citation type="submission" date="2019-07" db="EMBL/GenBank/DDBJ databases">
        <title>Deinococcus detaillus sp. nov., isolated from humus soil in Antarctica.</title>
        <authorList>
            <person name="Zhang K."/>
        </authorList>
    </citation>
    <scope>NUCLEOTIDE SEQUENCE [LARGE SCALE GENOMIC DNA]</scope>
    <source>
        <strain evidence="6 7">H1</strain>
    </source>
</reference>
<accession>A0A553UH48</accession>
<dbReference type="Proteomes" id="UP000316092">
    <property type="component" value="Unassembled WGS sequence"/>
</dbReference>
<feature type="domain" description="cGAS/DncV-like nucleotidyltransferase C-terminal helical" evidence="5">
    <location>
        <begin position="184"/>
        <end position="303"/>
    </location>
</feature>
<dbReference type="EMBL" id="VKDB01000040">
    <property type="protein sequence ID" value="TSA79540.1"/>
    <property type="molecule type" value="Genomic_DNA"/>
</dbReference>
<keyword evidence="4" id="KW-0051">Antiviral defense</keyword>
<dbReference type="AlphaFoldDB" id="A0A553UH48"/>
<keyword evidence="7" id="KW-1185">Reference proteome</keyword>
<sequence length="304" mass="34759">MSLSEAKLISWTKPSSDHEESMCDRSARMIESALWNYAPLEQREYIVISQGSYHNNTNVRLSSDVDVCIAFTDVIQSSYHYTPDWNSQRMGFTRSDRLFSDDRELIRKALIQTFGANGIRSGGKAFEILANQGTRVNADAVPAWRFAGWSPSASGDRPSRREGVTFWTTEGKQVINFPEQHYTNGKNKNNRTGRAFKRATRILKRIRYDMLDNDDPIADGLASFTIESAIYNVPDDTFDRNSWTQVMRDVLYYMDVALYNGSASKEWVEVSGMKWMFKDNYGIPSNWSVANLRKFTQAARELIG</sequence>
<evidence type="ECO:0000259" key="5">
    <source>
        <dbReference type="Pfam" id="PF26305"/>
    </source>
</evidence>
<evidence type="ECO:0000256" key="1">
    <source>
        <dbReference type="ARBA" id="ARBA00022679"/>
    </source>
</evidence>
<evidence type="ECO:0000256" key="3">
    <source>
        <dbReference type="ARBA" id="ARBA00022741"/>
    </source>
</evidence>
<keyword evidence="1" id="KW-0808">Transferase</keyword>